<name>A0ABS1C1U2_9BACT</name>
<comment type="caution">
    <text evidence="2">The sequence shown here is derived from an EMBL/GenBank/DDBJ whole genome shotgun (WGS) entry which is preliminary data.</text>
</comment>
<proteinExistence type="predicted"/>
<keyword evidence="1" id="KW-0732">Signal</keyword>
<feature type="chain" id="PRO_5046816128" description="Tetratricopeptide repeat-containing protein" evidence="1">
    <location>
        <begin position="22"/>
        <end position="291"/>
    </location>
</feature>
<evidence type="ECO:0000313" key="2">
    <source>
        <dbReference type="EMBL" id="MBK0403146.1"/>
    </source>
</evidence>
<evidence type="ECO:0000313" key="3">
    <source>
        <dbReference type="Proteomes" id="UP000644147"/>
    </source>
</evidence>
<dbReference type="Proteomes" id="UP000644147">
    <property type="component" value="Unassembled WGS sequence"/>
</dbReference>
<evidence type="ECO:0008006" key="4">
    <source>
        <dbReference type="Google" id="ProtNLM"/>
    </source>
</evidence>
<accession>A0ABS1C1U2</accession>
<evidence type="ECO:0000256" key="1">
    <source>
        <dbReference type="SAM" id="SignalP"/>
    </source>
</evidence>
<dbReference type="RefSeq" id="WP_200505907.1">
    <property type="nucleotide sequence ID" value="NZ_JAEHFX010000004.1"/>
</dbReference>
<dbReference type="EMBL" id="JAEHFX010000004">
    <property type="protein sequence ID" value="MBK0403146.1"/>
    <property type="molecule type" value="Genomic_DNA"/>
</dbReference>
<sequence>MNLKQVFLFFGLFFISSFTQGQVLAPFESLKRAILFHYKSNSFSNDNLIASDSAKFYFENFLTNVNKNDPNFGLGVFYASQFYFDKEEFNKAEKLLKLFLDLKPPKQYQEFRYKDEFVSELDPNYYYRFVYEQLNEISLNKKEYGLALDYIRLAEKSSFQHFCVNAYSTRRPFLAYRKAKSFIGLNQPDSALKVLLPHIFQENFSENAELVETAVSLLKAKFNGNTFNIVNNAFKNISSKKIRYDKTKFTIYFVELDRVIIEVPTPLLVKFNEADYKDYIFSSRFYKQIKE</sequence>
<organism evidence="2 3">
    <name type="scientific">Adhaeribacter terrigena</name>
    <dbReference type="NCBI Taxonomy" id="2793070"/>
    <lineage>
        <taxon>Bacteria</taxon>
        <taxon>Pseudomonadati</taxon>
        <taxon>Bacteroidota</taxon>
        <taxon>Cytophagia</taxon>
        <taxon>Cytophagales</taxon>
        <taxon>Hymenobacteraceae</taxon>
        <taxon>Adhaeribacter</taxon>
    </lineage>
</organism>
<gene>
    <name evidence="2" type="ORF">I5M27_09130</name>
</gene>
<feature type="signal peptide" evidence="1">
    <location>
        <begin position="1"/>
        <end position="21"/>
    </location>
</feature>
<keyword evidence="3" id="KW-1185">Reference proteome</keyword>
<protein>
    <recommendedName>
        <fullName evidence="4">Tetratricopeptide repeat-containing protein</fullName>
    </recommendedName>
</protein>
<reference evidence="2 3" key="1">
    <citation type="submission" date="2020-12" db="EMBL/GenBank/DDBJ databases">
        <title>Bacterial novel species Adhaeribacter sp. BT258 isolated from soil.</title>
        <authorList>
            <person name="Jung H.-Y."/>
        </authorList>
    </citation>
    <scope>NUCLEOTIDE SEQUENCE [LARGE SCALE GENOMIC DNA]</scope>
    <source>
        <strain evidence="2 3">BT258</strain>
    </source>
</reference>